<accession>A0A0A8Z5K5</accession>
<dbReference type="EMBL" id="GBRH01263211">
    <property type="protein sequence ID" value="JAD34684.1"/>
    <property type="molecule type" value="Transcribed_RNA"/>
</dbReference>
<name>A0A0A8Z5K5_ARUDO</name>
<evidence type="ECO:0000313" key="1">
    <source>
        <dbReference type="EMBL" id="JAD34684.1"/>
    </source>
</evidence>
<reference evidence="1" key="2">
    <citation type="journal article" date="2015" name="Data Brief">
        <title>Shoot transcriptome of the giant reed, Arundo donax.</title>
        <authorList>
            <person name="Barrero R.A."/>
            <person name="Guerrero F.D."/>
            <person name="Moolhuijzen P."/>
            <person name="Goolsby J.A."/>
            <person name="Tidwell J."/>
            <person name="Bellgard S.E."/>
            <person name="Bellgard M.I."/>
        </authorList>
    </citation>
    <scope>NUCLEOTIDE SEQUENCE</scope>
    <source>
        <tissue evidence="1">Shoot tissue taken approximately 20 cm above the soil surface</tissue>
    </source>
</reference>
<proteinExistence type="predicted"/>
<sequence length="76" mass="8559">MFTADAPCVHLKTVKLSQNRSNHCSRSSEVSNRLPSGWHINNSPSWYIDCMHGLPLIPSFPCPAPCYIHDVHTVKQ</sequence>
<protein>
    <submittedName>
        <fullName evidence="1">Uncharacterized protein</fullName>
    </submittedName>
</protein>
<dbReference type="AlphaFoldDB" id="A0A0A8Z5K5"/>
<reference evidence="1" key="1">
    <citation type="submission" date="2014-09" db="EMBL/GenBank/DDBJ databases">
        <authorList>
            <person name="Magalhaes I.L.F."/>
            <person name="Oliveira U."/>
            <person name="Santos F.R."/>
            <person name="Vidigal T.H.D.A."/>
            <person name="Brescovit A.D."/>
            <person name="Santos A.J."/>
        </authorList>
    </citation>
    <scope>NUCLEOTIDE SEQUENCE</scope>
    <source>
        <tissue evidence="1">Shoot tissue taken approximately 20 cm above the soil surface</tissue>
    </source>
</reference>
<organism evidence="1">
    <name type="scientific">Arundo donax</name>
    <name type="common">Giant reed</name>
    <name type="synonym">Donax arundinaceus</name>
    <dbReference type="NCBI Taxonomy" id="35708"/>
    <lineage>
        <taxon>Eukaryota</taxon>
        <taxon>Viridiplantae</taxon>
        <taxon>Streptophyta</taxon>
        <taxon>Embryophyta</taxon>
        <taxon>Tracheophyta</taxon>
        <taxon>Spermatophyta</taxon>
        <taxon>Magnoliopsida</taxon>
        <taxon>Liliopsida</taxon>
        <taxon>Poales</taxon>
        <taxon>Poaceae</taxon>
        <taxon>PACMAD clade</taxon>
        <taxon>Arundinoideae</taxon>
        <taxon>Arundineae</taxon>
        <taxon>Arundo</taxon>
    </lineage>
</organism>